<dbReference type="AlphaFoldDB" id="A0AAW5V660"/>
<reference evidence="7" key="1">
    <citation type="submission" date="2022-06" db="EMBL/GenBank/DDBJ databases">
        <title>Leptospira isolates from biofilms formed at urban environments.</title>
        <authorList>
            <person name="Ribeiro P.S."/>
            <person name="Sousa T."/>
            <person name="Carvalho N."/>
            <person name="Aburjaile F."/>
            <person name="Neves F."/>
            <person name="Oliveira D."/>
            <person name="Blanco L."/>
            <person name="Lima J."/>
            <person name="Costa F."/>
            <person name="Brenig B."/>
            <person name="Soares S."/>
            <person name="Ramos R."/>
            <person name="Goes-Neto A."/>
            <person name="Matiuzzi M."/>
            <person name="Azevedo V."/>
            <person name="Ristow P."/>
        </authorList>
    </citation>
    <scope>NUCLEOTIDE SEQUENCE</scope>
    <source>
        <strain evidence="7">VSF7</strain>
    </source>
</reference>
<feature type="domain" description="FAD/NAD(P)-binding" evidence="6">
    <location>
        <begin position="4"/>
        <end position="275"/>
    </location>
</feature>
<evidence type="ECO:0000256" key="4">
    <source>
        <dbReference type="ARBA" id="ARBA00022827"/>
    </source>
</evidence>
<evidence type="ECO:0000313" key="8">
    <source>
        <dbReference type="Proteomes" id="UP001209694"/>
    </source>
</evidence>
<dbReference type="PRINTS" id="PR00368">
    <property type="entry name" value="FADPNR"/>
</dbReference>
<organism evidence="7 8">
    <name type="scientific">Leptospira levettii</name>
    <dbReference type="NCBI Taxonomy" id="2023178"/>
    <lineage>
        <taxon>Bacteria</taxon>
        <taxon>Pseudomonadati</taxon>
        <taxon>Spirochaetota</taxon>
        <taxon>Spirochaetia</taxon>
        <taxon>Leptospirales</taxon>
        <taxon>Leptospiraceae</taxon>
        <taxon>Leptospira</taxon>
    </lineage>
</organism>
<dbReference type="SUPFAM" id="SSF51905">
    <property type="entry name" value="FAD/NAD(P)-binding domain"/>
    <property type="match status" value="1"/>
</dbReference>
<dbReference type="InterPro" id="IPR023753">
    <property type="entry name" value="FAD/NAD-binding_dom"/>
</dbReference>
<name>A0AAW5V660_9LEPT</name>
<comment type="similarity">
    <text evidence="2">Belongs to the NADH dehydrogenase family.</text>
</comment>
<comment type="caution">
    <text evidence="7">The sequence shown here is derived from an EMBL/GenBank/DDBJ whole genome shotgun (WGS) entry which is preliminary data.</text>
</comment>
<protein>
    <submittedName>
        <fullName evidence="7">FAD-dependent oxidoreductase</fullName>
    </submittedName>
</protein>
<evidence type="ECO:0000256" key="1">
    <source>
        <dbReference type="ARBA" id="ARBA00001974"/>
    </source>
</evidence>
<keyword evidence="5" id="KW-0560">Oxidoreductase</keyword>
<dbReference type="GO" id="GO:0019646">
    <property type="term" value="P:aerobic electron transport chain"/>
    <property type="evidence" value="ECO:0007669"/>
    <property type="project" value="TreeGrafter"/>
</dbReference>
<sequence length="393" mass="44847">MKTKVLILGAGYAGILCANRLQKQNKDIEVVLISNSEFFHERIRFHELASRRNEKKMKVQDLIRKKIQFTIGKITKISPNSNEVEVKSNFGPIVYNYDYLVVAIGSQNTKTQIDGENSIQSKESLESFLKTKSPEGIGHLCILGGGLTGIEFASEWKEKYPNTNITIVDQNLFAKSFSTLGRDYIKNKFESLGIGVIESKRIEKIEKNKIRFQDQTELHYDTLMNCTGFQVHDLLKKSGFKTNDSNQVYVDPFLRSKQYKNVYVAGDAAKLEPSHLRMGCVTALPMGAYVADTISNVLHNRNLSPFEFHFFGRCVSLGRNDGLIQWTNFDDSPKEKIIKGMLGALIKECVNRFTLISLRLEKYLPFRFYFWPQGNPQINPIGFEEKVIQRGET</sequence>
<dbReference type="GO" id="GO:0003955">
    <property type="term" value="F:NAD(P)H dehydrogenase (quinone) activity"/>
    <property type="evidence" value="ECO:0007669"/>
    <property type="project" value="TreeGrafter"/>
</dbReference>
<accession>A0AAW5V660</accession>
<dbReference type="Gene3D" id="3.50.50.100">
    <property type="match status" value="1"/>
</dbReference>
<dbReference type="InterPro" id="IPR051169">
    <property type="entry name" value="NADH-Q_oxidoreductase"/>
</dbReference>
<comment type="cofactor">
    <cofactor evidence="1">
        <name>FAD</name>
        <dbReference type="ChEBI" id="CHEBI:57692"/>
    </cofactor>
</comment>
<dbReference type="RefSeq" id="WP_265355396.1">
    <property type="nucleotide sequence ID" value="NZ_JAMQPS010000001.1"/>
</dbReference>
<keyword evidence="3" id="KW-0285">Flavoprotein</keyword>
<evidence type="ECO:0000256" key="2">
    <source>
        <dbReference type="ARBA" id="ARBA00005272"/>
    </source>
</evidence>
<gene>
    <name evidence="7" type="ORF">ND810_08250</name>
</gene>
<dbReference type="InterPro" id="IPR036188">
    <property type="entry name" value="FAD/NAD-bd_sf"/>
</dbReference>
<evidence type="ECO:0000256" key="3">
    <source>
        <dbReference type="ARBA" id="ARBA00022630"/>
    </source>
</evidence>
<evidence type="ECO:0000259" key="6">
    <source>
        <dbReference type="Pfam" id="PF07992"/>
    </source>
</evidence>
<proteinExistence type="inferred from homology"/>
<dbReference type="PANTHER" id="PTHR42913:SF3">
    <property type="entry name" value="64 KDA MITOCHONDRIAL NADH DEHYDROGENASE (EUROFUNG)"/>
    <property type="match status" value="1"/>
</dbReference>
<evidence type="ECO:0000313" key="7">
    <source>
        <dbReference type="EMBL" id="MCW7515146.1"/>
    </source>
</evidence>
<dbReference type="EMBL" id="JAMQQD010000002">
    <property type="protein sequence ID" value="MCW7515146.1"/>
    <property type="molecule type" value="Genomic_DNA"/>
</dbReference>
<keyword evidence="4" id="KW-0274">FAD</keyword>
<dbReference type="Pfam" id="PF07992">
    <property type="entry name" value="Pyr_redox_2"/>
    <property type="match status" value="1"/>
</dbReference>
<evidence type="ECO:0000256" key="5">
    <source>
        <dbReference type="ARBA" id="ARBA00023002"/>
    </source>
</evidence>
<dbReference type="Proteomes" id="UP001209694">
    <property type="component" value="Unassembled WGS sequence"/>
</dbReference>
<dbReference type="PANTHER" id="PTHR42913">
    <property type="entry name" value="APOPTOSIS-INDUCING FACTOR 1"/>
    <property type="match status" value="1"/>
</dbReference>